<accession>Q6SGU7</accession>
<reference evidence="1" key="1">
    <citation type="submission" date="2003-12" db="EMBL/GenBank/DDBJ databases">
        <title>Monterey Bay Coastal Ocean Microbial Observatory environmental clone sequencing.</title>
        <authorList>
            <person name="DeLong E.F."/>
        </authorList>
    </citation>
    <scope>NUCLEOTIDE SEQUENCE</scope>
</reference>
<name>Q6SGU7_9BACT</name>
<protein>
    <submittedName>
        <fullName evidence="1">Uncharacterized protein</fullName>
    </submittedName>
</protein>
<dbReference type="AlphaFoldDB" id="Q6SGU7"/>
<proteinExistence type="predicted"/>
<sequence>MLFRLPSRPMRITRSPGIISPSTQLDGPEINSSETVSKSLAVQILPGEEFSRHAAPSAMLGAAAAMLAANSIWKRYFCTFITCPWFGECAQRVNISSSYRHHGN</sequence>
<gene>
    <name evidence="1" type="ORF">MBMO_EBAC080-L32B05.13</name>
</gene>
<evidence type="ECO:0000313" key="1">
    <source>
        <dbReference type="EMBL" id="AAS07885.1"/>
    </source>
</evidence>
<organism evidence="1">
    <name type="scientific">uncultured marine bacterium 463</name>
    <dbReference type="NCBI Taxonomy" id="257394"/>
    <lineage>
        <taxon>Bacteria</taxon>
        <taxon>environmental samples</taxon>
    </lineage>
</organism>
<dbReference type="EMBL" id="AY458641">
    <property type="protein sequence ID" value="AAS07885.1"/>
    <property type="molecule type" value="Genomic_DNA"/>
</dbReference>
<reference evidence="1" key="2">
    <citation type="submission" date="2004-02" db="EMBL/GenBank/DDBJ databases">
        <authorList>
            <person name="Heidelberg J.F."/>
            <person name="Eisen J.A."/>
            <person name="Nelson W.C."/>
            <person name="DeLong E.F."/>
        </authorList>
    </citation>
    <scope>NUCLEOTIDE SEQUENCE</scope>
</reference>